<comment type="subunit">
    <text evidence="8">Monomer.</text>
</comment>
<dbReference type="SMART" id="SM00357">
    <property type="entry name" value="CSP"/>
    <property type="match status" value="1"/>
</dbReference>
<dbReference type="RefSeq" id="WP_126357764.1">
    <property type="nucleotide sequence ID" value="NZ_LR134201.1"/>
</dbReference>
<dbReference type="CDD" id="cd04471">
    <property type="entry name" value="S1_RNase_R"/>
    <property type="match status" value="1"/>
</dbReference>
<evidence type="ECO:0000256" key="7">
    <source>
        <dbReference type="ARBA" id="ARBA00022884"/>
    </source>
</evidence>
<dbReference type="InterPro" id="IPR022966">
    <property type="entry name" value="RNase_II/R_CS"/>
</dbReference>
<proteinExistence type="inferred from homology"/>
<accession>A0A3S4MIC9</accession>
<dbReference type="NCBIfam" id="NF008648">
    <property type="entry name" value="PRK11642.1"/>
    <property type="match status" value="1"/>
</dbReference>
<dbReference type="GO" id="GO:0006402">
    <property type="term" value="P:mRNA catabolic process"/>
    <property type="evidence" value="ECO:0007669"/>
    <property type="project" value="TreeGrafter"/>
</dbReference>
<dbReference type="OrthoDB" id="9764149at2"/>
<dbReference type="NCBIfam" id="TIGR00358">
    <property type="entry name" value="3_prime_RNase"/>
    <property type="match status" value="1"/>
</dbReference>
<dbReference type="InterPro" id="IPR011991">
    <property type="entry name" value="ArsR-like_HTH"/>
</dbReference>
<evidence type="ECO:0000256" key="2">
    <source>
        <dbReference type="ARBA" id="ARBA00004496"/>
    </source>
</evidence>
<evidence type="ECO:0000256" key="4">
    <source>
        <dbReference type="ARBA" id="ARBA00022722"/>
    </source>
</evidence>
<dbReference type="SMART" id="SM00955">
    <property type="entry name" value="RNB"/>
    <property type="match status" value="1"/>
</dbReference>
<evidence type="ECO:0000256" key="5">
    <source>
        <dbReference type="ARBA" id="ARBA00022801"/>
    </source>
</evidence>
<dbReference type="GO" id="GO:0006355">
    <property type="term" value="P:regulation of DNA-templated transcription"/>
    <property type="evidence" value="ECO:0007669"/>
    <property type="project" value="UniProtKB-ARBA"/>
</dbReference>
<comment type="function">
    <text evidence="8">3'-5' exoribonuclease that releases 5'-nucleoside monophosphates and is involved in maturation of structured RNAs.</text>
</comment>
<dbReference type="Pfam" id="PF17876">
    <property type="entry name" value="CSD2"/>
    <property type="match status" value="1"/>
</dbReference>
<dbReference type="InterPro" id="IPR011805">
    <property type="entry name" value="RNase_R"/>
</dbReference>
<dbReference type="InterPro" id="IPR003029">
    <property type="entry name" value="S1_domain"/>
</dbReference>
<keyword evidence="4 8" id="KW-0540">Nuclease</keyword>
<dbReference type="GO" id="GO:0003723">
    <property type="term" value="F:RNA binding"/>
    <property type="evidence" value="ECO:0007669"/>
    <property type="project" value="UniProtKB-UniRule"/>
</dbReference>
<evidence type="ECO:0000256" key="6">
    <source>
        <dbReference type="ARBA" id="ARBA00022839"/>
    </source>
</evidence>
<dbReference type="InterPro" id="IPR013223">
    <property type="entry name" value="RNase_B_OB_dom"/>
</dbReference>
<dbReference type="PANTHER" id="PTHR23355:SF9">
    <property type="entry name" value="DIS3-LIKE EXONUCLEASE 2"/>
    <property type="match status" value="1"/>
</dbReference>
<dbReference type="EMBL" id="LR134201">
    <property type="protein sequence ID" value="VEC01163.1"/>
    <property type="molecule type" value="Genomic_DNA"/>
</dbReference>
<dbReference type="PROSITE" id="PS01175">
    <property type="entry name" value="RIBONUCLEASE_II"/>
    <property type="match status" value="1"/>
</dbReference>
<dbReference type="InterPro" id="IPR012340">
    <property type="entry name" value="NA-bd_OB-fold"/>
</dbReference>
<dbReference type="SMART" id="SM00316">
    <property type="entry name" value="S1"/>
    <property type="match status" value="1"/>
</dbReference>
<feature type="domain" description="S1 motif" evidence="10">
    <location>
        <begin position="644"/>
        <end position="725"/>
    </location>
</feature>
<dbReference type="KEGG" id="clap:NCTC11466_04086"/>
<dbReference type="InterPro" id="IPR013668">
    <property type="entry name" value="RNase_R_HTH_12"/>
</dbReference>
<dbReference type="Gene3D" id="2.40.50.140">
    <property type="entry name" value="Nucleic acid-binding proteins"/>
    <property type="match status" value="2"/>
</dbReference>
<gene>
    <name evidence="8 11" type="primary">rnr</name>
    <name evidence="11" type="ORF">NCTC11466_04086</name>
</gene>
<dbReference type="InterPro" id="IPR011129">
    <property type="entry name" value="CSD"/>
</dbReference>
<evidence type="ECO:0000313" key="12">
    <source>
        <dbReference type="Proteomes" id="UP000274122"/>
    </source>
</evidence>
<feature type="compositionally biased region" description="Basic residues" evidence="9">
    <location>
        <begin position="804"/>
        <end position="814"/>
    </location>
</feature>
<dbReference type="Pfam" id="PF08206">
    <property type="entry name" value="OB_RNB"/>
    <property type="match status" value="1"/>
</dbReference>
<dbReference type="EC" id="3.1.13.1" evidence="8"/>
<dbReference type="Pfam" id="PF00575">
    <property type="entry name" value="S1"/>
    <property type="match status" value="1"/>
</dbReference>
<dbReference type="CDD" id="cd00090">
    <property type="entry name" value="HTH_ARSR"/>
    <property type="match status" value="1"/>
</dbReference>
<dbReference type="NCBIfam" id="TIGR02063">
    <property type="entry name" value="RNase_R"/>
    <property type="match status" value="1"/>
</dbReference>
<protein>
    <recommendedName>
        <fullName evidence="8">Ribonuclease R</fullName>
        <shortName evidence="8">RNase R</shortName>
        <ecNumber evidence="8">3.1.13.1</ecNumber>
    </recommendedName>
</protein>
<dbReference type="AlphaFoldDB" id="A0A3S4MIC9"/>
<dbReference type="GO" id="GO:0005829">
    <property type="term" value="C:cytosol"/>
    <property type="evidence" value="ECO:0007669"/>
    <property type="project" value="TreeGrafter"/>
</dbReference>
<evidence type="ECO:0000256" key="9">
    <source>
        <dbReference type="SAM" id="MobiDB-lite"/>
    </source>
</evidence>
<dbReference type="Pfam" id="PF00773">
    <property type="entry name" value="RNB"/>
    <property type="match status" value="1"/>
</dbReference>
<dbReference type="GO" id="GO:0008859">
    <property type="term" value="F:exoribonuclease II activity"/>
    <property type="evidence" value="ECO:0007669"/>
    <property type="project" value="UniProtKB-UniRule"/>
</dbReference>
<comment type="similarity">
    <text evidence="8">Belongs to the RNR ribonuclease family. RNase R subfamily.</text>
</comment>
<feature type="region of interest" description="Disordered" evidence="9">
    <location>
        <begin position="731"/>
        <end position="814"/>
    </location>
</feature>
<evidence type="ECO:0000256" key="8">
    <source>
        <dbReference type="HAMAP-Rule" id="MF_01895"/>
    </source>
</evidence>
<dbReference type="PROSITE" id="PS50126">
    <property type="entry name" value="S1"/>
    <property type="match status" value="1"/>
</dbReference>
<dbReference type="PANTHER" id="PTHR23355">
    <property type="entry name" value="RIBONUCLEASE"/>
    <property type="match status" value="1"/>
</dbReference>
<keyword evidence="12" id="KW-1185">Reference proteome</keyword>
<keyword evidence="7 8" id="KW-0694">RNA-binding</keyword>
<dbReference type="FunFam" id="2.40.50.140:FF:000161">
    <property type="entry name" value="Ribonuclease R"/>
    <property type="match status" value="1"/>
</dbReference>
<keyword evidence="3 8" id="KW-0963">Cytoplasm</keyword>
<feature type="compositionally biased region" description="Basic and acidic residues" evidence="9">
    <location>
        <begin position="760"/>
        <end position="777"/>
    </location>
</feature>
<reference evidence="11 12" key="1">
    <citation type="submission" date="2018-12" db="EMBL/GenBank/DDBJ databases">
        <authorList>
            <consortium name="Pathogen Informatics"/>
        </authorList>
    </citation>
    <scope>NUCLEOTIDE SEQUENCE [LARGE SCALE GENOMIC DNA]</scope>
    <source>
        <strain evidence="11 12">NCTC11466</strain>
    </source>
</reference>
<evidence type="ECO:0000313" key="11">
    <source>
        <dbReference type="EMBL" id="VEC01163.1"/>
    </source>
</evidence>
<dbReference type="Proteomes" id="UP000274122">
    <property type="component" value="Chromosome"/>
</dbReference>
<feature type="compositionally biased region" description="Basic residues" evidence="9">
    <location>
        <begin position="778"/>
        <end position="790"/>
    </location>
</feature>
<evidence type="ECO:0000256" key="1">
    <source>
        <dbReference type="ARBA" id="ARBA00001849"/>
    </source>
</evidence>
<dbReference type="InterPro" id="IPR001900">
    <property type="entry name" value="RNase_II/R"/>
</dbReference>
<name>A0A3S4MIC9_9ENTR</name>
<dbReference type="InterPro" id="IPR050180">
    <property type="entry name" value="RNR_Ribonuclease"/>
</dbReference>
<comment type="catalytic activity">
    <reaction evidence="1 8">
        <text>Exonucleolytic cleavage in the 3'- to 5'-direction to yield nucleoside 5'-phosphates.</text>
        <dbReference type="EC" id="3.1.13.1"/>
    </reaction>
</comment>
<evidence type="ECO:0000256" key="3">
    <source>
        <dbReference type="ARBA" id="ARBA00022490"/>
    </source>
</evidence>
<comment type="subcellular location">
    <subcellularLocation>
        <location evidence="2 8">Cytoplasm</location>
    </subcellularLocation>
</comment>
<dbReference type="InterPro" id="IPR004476">
    <property type="entry name" value="RNase_II/RNase_R"/>
</dbReference>
<organism evidence="11 12">
    <name type="scientific">Cedecea lapagei</name>
    <dbReference type="NCBI Taxonomy" id="158823"/>
    <lineage>
        <taxon>Bacteria</taxon>
        <taxon>Pseudomonadati</taxon>
        <taxon>Pseudomonadota</taxon>
        <taxon>Gammaproteobacteria</taxon>
        <taxon>Enterobacterales</taxon>
        <taxon>Enterobacteriaceae</taxon>
        <taxon>Cedecea</taxon>
    </lineage>
</organism>
<dbReference type="FunFam" id="2.40.50.140:FF:000124">
    <property type="entry name" value="Ribonuclease R"/>
    <property type="match status" value="1"/>
</dbReference>
<dbReference type="Pfam" id="PF08461">
    <property type="entry name" value="WHD_RNase_R"/>
    <property type="match status" value="1"/>
</dbReference>
<sequence>MSKDPFQEREAEKYENPIPSREFILDHLSKREKPASRDELAEELKISGEEQIEALRRRLRAMERDGQLVFTRRQCYALPERLDLLKGKVIGHRDGFGFLRVEGRKDDLYLSSEQMKMCMHGDLVLAQPLGADRKGRREARIVRVLEPRTGLIVGRYFTDAGVGFVVPDDSRLSFDILIPPEALMGARMGFVVVVELTQRPTRRTKAIGKIVEVLGDNMDTGMAVDMALRTHEIPHVWPKEVEAQVASLKEEVPEEAKIGRVDLRDLPLVTIDGEDARDFDDAVFCEKKRGGGWRLWVAIADVSYYVRPPTALDNEARNRGTSVYFPSQVVPMLPEVLSNGLCSLNPQVDRLCMVCEMTISAAGRLTGYKFYEAVMSSHARLTYTKVWHMLQGDQELREQYAPLVKHIEELHNLYKVLEVSRAQRGGISFESEEAKFIFNAERRIERVEQTVRNDAHKLIEECMILANISAARFVEKNNEPALFRDHDRPSNDAITAFRSVLAELGLELPGGQKPEPRDYADLLASIADRPDHEMLQTMLLRSMKQAIYDPENRGHFGLALQSYAHFTSPIRRYPDLSLHRAIKYLLAKEQGHTGNSTESGGWHYSMEEMLQLGQHCSMTERRADEATRDVADWLKCDFMQDQVGQVFNGIIASVTGFGFFVRLDDLFIDGLVHVSTLDNDYYRFDQIGQRLIGESGGQTYRLGDRVEVRVEAVHMDERKIDFALISSQRAPRGVGKTAKDKAKKGTGGAPSKRRQAGKRVNFEPDNAFRKEKDGSKAKKEKAGKKPKKAKAPSDKTRKIAAATKAKRAAKKPAS</sequence>
<dbReference type="HAMAP" id="MF_01895">
    <property type="entry name" value="RNase_R"/>
    <property type="match status" value="1"/>
</dbReference>
<keyword evidence="5 8" id="KW-0378">Hydrolase</keyword>
<dbReference type="InterPro" id="IPR040476">
    <property type="entry name" value="CSD2"/>
</dbReference>
<dbReference type="SUPFAM" id="SSF50249">
    <property type="entry name" value="Nucleic acid-binding proteins"/>
    <property type="match status" value="4"/>
</dbReference>
<keyword evidence="6 8" id="KW-0269">Exonuclease</keyword>
<evidence type="ECO:0000259" key="10">
    <source>
        <dbReference type="PROSITE" id="PS50126"/>
    </source>
</evidence>